<evidence type="ECO:0000313" key="4">
    <source>
        <dbReference type="Proteomes" id="UP000054859"/>
    </source>
</evidence>
<dbReference type="RefSeq" id="WP_058462646.1">
    <property type="nucleotide sequence ID" value="NZ_CAAAHS010000009.1"/>
</dbReference>
<dbReference type="EMBL" id="LR134422">
    <property type="protein sequence ID" value="VEH85438.1"/>
    <property type="molecule type" value="Genomic_DNA"/>
</dbReference>
<evidence type="ECO:0000256" key="1">
    <source>
        <dbReference type="SAM" id="MobiDB-lite"/>
    </source>
</evidence>
<protein>
    <submittedName>
        <fullName evidence="2">Uncharacterized protein</fullName>
    </submittedName>
</protein>
<feature type="compositionally biased region" description="Low complexity" evidence="1">
    <location>
        <begin position="383"/>
        <end position="392"/>
    </location>
</feature>
<keyword evidence="3" id="KW-0614">Plasmid</keyword>
<feature type="region of interest" description="Disordered" evidence="1">
    <location>
        <begin position="383"/>
        <end position="406"/>
    </location>
</feature>
<keyword evidence="4" id="KW-1185">Reference proteome</keyword>
<evidence type="ECO:0000313" key="3">
    <source>
        <dbReference type="EMBL" id="VEH85438.1"/>
    </source>
</evidence>
<dbReference type="PATRIC" id="fig|45056.6.peg.1616"/>
<reference evidence="2 4" key="1">
    <citation type="submission" date="2015-11" db="EMBL/GenBank/DDBJ databases">
        <title>Identification of large and diverse effector repertoires of 38 Legionella species.</title>
        <authorList>
            <person name="Burstein D."/>
            <person name="Amaro F."/>
            <person name="Zusman T."/>
            <person name="Lifshitz Z."/>
            <person name="Cohen O."/>
            <person name="Gilbert J.A."/>
            <person name="Pupko T."/>
            <person name="Shuman H.A."/>
            <person name="Segal G."/>
        </authorList>
    </citation>
    <scope>NUCLEOTIDE SEQUENCE [LARGE SCALE GENOMIC DNA]</scope>
    <source>
        <strain evidence="2 4">1762-AUS-E</strain>
    </source>
</reference>
<evidence type="ECO:0000313" key="2">
    <source>
        <dbReference type="EMBL" id="KTC65043.1"/>
    </source>
</evidence>
<reference evidence="3 5" key="2">
    <citation type="submission" date="2018-12" db="EMBL/GenBank/DDBJ databases">
        <authorList>
            <consortium name="Pathogen Informatics"/>
        </authorList>
    </citation>
    <scope>NUCLEOTIDE SEQUENCE [LARGE SCALE GENOMIC DNA]</scope>
    <source>
        <strain evidence="3 5">NCTC12735</strain>
        <plasmid evidence="5">13</plasmid>
    </source>
</reference>
<sequence>MLADVKIIPYLPENTVHTFFSQLPPLHTFHCTPLTSSLVSGLREERGINISQCEDVEFILRSLKPLTYVSLNEERNDINFSQLAPGSFLVMDFIALGQDKLEFYRKTVQQIHPGCGLGFSHRASIELVSEVLKHIAPGVFFVLNPYYSLSEIKRLVQTIPKNTIIHLPKDTRLEVIEFLQRQVSTGKFFRLSYSNIPTSSERRGYGESQQTLPRFTRRDYSPGNELAHPGIQTSGEVSRNYLLFLAHNLPPGVLFNPGKQKYLEEIVPILRDGVIFYPPNARIPYLLKLARIINPKSIWYLSKPDDMTASNFINLTHQLLKRGCNLRLVNLPSYAQALVDVYNHPASHNLEKPLENTQINTPGSFNPMLRNLIYPSPMVAASSQATSSSSQTETRTHIPGLANTAPSQVPVFQRPQQTMLPSISSLPVSHSPQSLFYRYPQSVGPSIKEGIQEAAFQRTASQQQPLPSIDTVLRSIQMPITSLSGISGAAFHPGIYSLNPVNLAPGNPGYTRHLVRTHGSVKGVTHFQPLPGRPSQIGHFANPVPPNDEVSLEPPFAKKPRFGQ</sequence>
<geneLocation type="plasmid" evidence="3 5">
    <name>13</name>
</geneLocation>
<accession>A0A0W0R1R9</accession>
<evidence type="ECO:0000313" key="5">
    <source>
        <dbReference type="Proteomes" id="UP000281170"/>
    </source>
</evidence>
<dbReference type="STRING" id="45056.Lade_1566"/>
<dbReference type="EMBL" id="LNKA01000010">
    <property type="protein sequence ID" value="KTC65043.1"/>
    <property type="molecule type" value="Genomic_DNA"/>
</dbReference>
<dbReference type="AlphaFoldDB" id="A0A0W0R1R9"/>
<dbReference type="Proteomes" id="UP000054859">
    <property type="component" value="Unassembled WGS sequence"/>
</dbReference>
<organism evidence="2 4">
    <name type="scientific">Legionella adelaidensis</name>
    <dbReference type="NCBI Taxonomy" id="45056"/>
    <lineage>
        <taxon>Bacteria</taxon>
        <taxon>Pseudomonadati</taxon>
        <taxon>Pseudomonadota</taxon>
        <taxon>Gammaproteobacteria</taxon>
        <taxon>Legionellales</taxon>
        <taxon>Legionellaceae</taxon>
        <taxon>Legionella</taxon>
    </lineage>
</organism>
<name>A0A0W0R1R9_9GAMM</name>
<dbReference type="Proteomes" id="UP000281170">
    <property type="component" value="Plasmid 13"/>
</dbReference>
<feature type="region of interest" description="Disordered" evidence="1">
    <location>
        <begin position="543"/>
        <end position="564"/>
    </location>
</feature>
<proteinExistence type="predicted"/>
<gene>
    <name evidence="2" type="ORF">Lade_1566</name>
    <name evidence="3" type="ORF">NCTC12735_01068</name>
</gene>
<dbReference type="KEGG" id="ladl:NCTC12735_01068"/>